<proteinExistence type="predicted"/>
<dbReference type="EMBL" id="CP006272">
    <property type="protein sequence ID" value="AGZ46810.1"/>
    <property type="molecule type" value="Genomic_DNA"/>
</dbReference>
<evidence type="ECO:0000313" key="1">
    <source>
        <dbReference type="EMBL" id="AGZ46810.1"/>
    </source>
</evidence>
<dbReference type="AlphaFoldDB" id="U5WFJ3"/>
<keyword evidence="2" id="KW-1185">Reference proteome</keyword>
<dbReference type="KEGG" id="afs:AFR_42780"/>
<evidence type="ECO:0000313" key="2">
    <source>
        <dbReference type="Proteomes" id="UP000017746"/>
    </source>
</evidence>
<name>U5WFJ3_9ACTN</name>
<dbReference type="Proteomes" id="UP000017746">
    <property type="component" value="Chromosome"/>
</dbReference>
<sequence>MNVGVEQGEDAVYAVDAAGGVGGRAAVVGQAEPFSRARIGQALHLAVRLSRHCLFQIQLMYGQRRPQAAAFAVRAGLVDRGWDVVAGQGRLVTGFDGAGRQGADVVVDADPVGRFDVDAFGSEFAGAYTVGLCL</sequence>
<dbReference type="HOGENOM" id="CLU_1891683_0_0_11"/>
<gene>
    <name evidence="1" type="ORF">AFR_42780</name>
</gene>
<protein>
    <submittedName>
        <fullName evidence="1">Uncharacterized protein</fullName>
    </submittedName>
</protein>
<reference evidence="1 2" key="1">
    <citation type="journal article" date="2014" name="J. Biotechnol.">
        <title>Complete genome sequence of the actinobacterium Actinoplanes friuliensis HAG 010964, producer of the lipopeptide antibiotic friulimycin.</title>
        <authorList>
            <person name="Ruckert C."/>
            <person name="Szczepanowski R."/>
            <person name="Albersmeier A."/>
            <person name="Goesmann A."/>
            <person name="Fischer N."/>
            <person name="Steinkamper A."/>
            <person name="Puhler A."/>
            <person name="Biener R."/>
            <person name="Schwartz D."/>
            <person name="Kalinowski J."/>
        </authorList>
    </citation>
    <scope>NUCLEOTIDE SEQUENCE [LARGE SCALE GENOMIC DNA]</scope>
    <source>
        <strain evidence="1 2">DSM 7358</strain>
    </source>
</reference>
<accession>U5WFJ3</accession>
<organism evidence="1 2">
    <name type="scientific">Actinoplanes friuliensis DSM 7358</name>
    <dbReference type="NCBI Taxonomy" id="1246995"/>
    <lineage>
        <taxon>Bacteria</taxon>
        <taxon>Bacillati</taxon>
        <taxon>Actinomycetota</taxon>
        <taxon>Actinomycetes</taxon>
        <taxon>Micromonosporales</taxon>
        <taxon>Micromonosporaceae</taxon>
        <taxon>Actinoplanes</taxon>
    </lineage>
</organism>